<keyword evidence="2" id="KW-0808">Transferase</keyword>
<organism evidence="5 6">
    <name type="scientific">Micromonospora coerulea</name>
    <dbReference type="NCBI Taxonomy" id="47856"/>
    <lineage>
        <taxon>Bacteria</taxon>
        <taxon>Bacillati</taxon>
        <taxon>Actinomycetota</taxon>
        <taxon>Actinomycetes</taxon>
        <taxon>Micromonosporales</taxon>
        <taxon>Micromonosporaceae</taxon>
        <taxon>Micromonospora</taxon>
    </lineage>
</organism>
<dbReference type="Proteomes" id="UP001500307">
    <property type="component" value="Unassembled WGS sequence"/>
</dbReference>
<dbReference type="Pfam" id="PF13439">
    <property type="entry name" value="Glyco_transf_4"/>
    <property type="match status" value="1"/>
</dbReference>
<sequence>MTGHGFPEIRRATDLLESQPAPRRERAPLLAGKSVALVHEWFGATGGSENVFLALREVLPDATGFVLWRDRDARRGLDLRESWLARTPLRRSKALALPLMPLTWRTLTRESFDVVISSSHAFAHTVKLPAAPAARYLSYIHSPARYLWSPDFDGRGSNGALTLPRRLLRAADVRLSRHVDSYAANSGEVQARIRRFWKRDARIIHPPVDVDYFAAAPAPQRQQDRGYLLGVGRWIPYKKFDLMIEIADAARMPLVIAGSGSEEESLRRSAARARIPVSFELQPSRERLRELYWGAKALLFPTHEDFGIIPVEAMACGTPVLGLRRGGALETVVDGQTGYLVDSADPREYAGMLRHVDGLDRDVIGAHAGLFSSAVFHAAVASWVSDETT</sequence>
<dbReference type="PANTHER" id="PTHR45947">
    <property type="entry name" value="SULFOQUINOVOSYL TRANSFERASE SQD2"/>
    <property type="match status" value="1"/>
</dbReference>
<keyword evidence="1" id="KW-0328">Glycosyltransferase</keyword>
<evidence type="ECO:0000256" key="1">
    <source>
        <dbReference type="ARBA" id="ARBA00022676"/>
    </source>
</evidence>
<dbReference type="SUPFAM" id="SSF53756">
    <property type="entry name" value="UDP-Glycosyltransferase/glycogen phosphorylase"/>
    <property type="match status" value="1"/>
</dbReference>
<name>A0ABP8SB09_9ACTN</name>
<dbReference type="Gene3D" id="3.40.50.2000">
    <property type="entry name" value="Glycogen Phosphorylase B"/>
    <property type="match status" value="2"/>
</dbReference>
<evidence type="ECO:0000259" key="3">
    <source>
        <dbReference type="Pfam" id="PF00534"/>
    </source>
</evidence>
<evidence type="ECO:0000259" key="4">
    <source>
        <dbReference type="Pfam" id="PF13439"/>
    </source>
</evidence>
<keyword evidence="6" id="KW-1185">Reference proteome</keyword>
<accession>A0ABP8SB09</accession>
<reference evidence="6" key="1">
    <citation type="journal article" date="2019" name="Int. J. Syst. Evol. Microbiol.">
        <title>The Global Catalogue of Microorganisms (GCM) 10K type strain sequencing project: providing services to taxonomists for standard genome sequencing and annotation.</title>
        <authorList>
            <consortium name="The Broad Institute Genomics Platform"/>
            <consortium name="The Broad Institute Genome Sequencing Center for Infectious Disease"/>
            <person name="Wu L."/>
            <person name="Ma J."/>
        </authorList>
    </citation>
    <scope>NUCLEOTIDE SEQUENCE [LARGE SCALE GENOMIC DNA]</scope>
    <source>
        <strain evidence="6">JCM 3175</strain>
    </source>
</reference>
<feature type="domain" description="Glycosyltransferase subfamily 4-like N-terminal" evidence="4">
    <location>
        <begin position="46"/>
        <end position="211"/>
    </location>
</feature>
<dbReference type="PANTHER" id="PTHR45947:SF3">
    <property type="entry name" value="SULFOQUINOVOSYL TRANSFERASE SQD2"/>
    <property type="match status" value="1"/>
</dbReference>
<dbReference type="EMBL" id="BAABGU010000005">
    <property type="protein sequence ID" value="GAA4565337.1"/>
    <property type="molecule type" value="Genomic_DNA"/>
</dbReference>
<evidence type="ECO:0000313" key="6">
    <source>
        <dbReference type="Proteomes" id="UP001500307"/>
    </source>
</evidence>
<gene>
    <name evidence="5" type="ORF">GCM10023176_13220</name>
</gene>
<feature type="domain" description="Glycosyl transferase family 1" evidence="3">
    <location>
        <begin position="221"/>
        <end position="351"/>
    </location>
</feature>
<dbReference type="InterPro" id="IPR001296">
    <property type="entry name" value="Glyco_trans_1"/>
</dbReference>
<proteinExistence type="predicted"/>
<protein>
    <submittedName>
        <fullName evidence="5">Glycosyltransferase family 4 protein</fullName>
    </submittedName>
</protein>
<evidence type="ECO:0000256" key="2">
    <source>
        <dbReference type="ARBA" id="ARBA00022679"/>
    </source>
</evidence>
<dbReference type="Pfam" id="PF00534">
    <property type="entry name" value="Glycos_transf_1"/>
    <property type="match status" value="1"/>
</dbReference>
<dbReference type="InterPro" id="IPR050194">
    <property type="entry name" value="Glycosyltransferase_grp1"/>
</dbReference>
<comment type="caution">
    <text evidence="5">The sequence shown here is derived from an EMBL/GenBank/DDBJ whole genome shotgun (WGS) entry which is preliminary data.</text>
</comment>
<evidence type="ECO:0000313" key="5">
    <source>
        <dbReference type="EMBL" id="GAA4565337.1"/>
    </source>
</evidence>
<dbReference type="InterPro" id="IPR028098">
    <property type="entry name" value="Glyco_trans_4-like_N"/>
</dbReference>